<dbReference type="AlphaFoldDB" id="A0A7S3AX68"/>
<reference evidence="1" key="1">
    <citation type="submission" date="2021-01" db="EMBL/GenBank/DDBJ databases">
        <authorList>
            <person name="Corre E."/>
            <person name="Pelletier E."/>
            <person name="Niang G."/>
            <person name="Scheremetjew M."/>
            <person name="Finn R."/>
            <person name="Kale V."/>
            <person name="Holt S."/>
            <person name="Cochrane G."/>
            <person name="Meng A."/>
            <person name="Brown T."/>
            <person name="Cohen L."/>
        </authorList>
    </citation>
    <scope>NUCLEOTIDE SEQUENCE</scope>
    <source>
        <strain evidence="1">CCMP281</strain>
    </source>
</reference>
<organism evidence="1">
    <name type="scientific">Haptolina ericina</name>
    <dbReference type="NCBI Taxonomy" id="156174"/>
    <lineage>
        <taxon>Eukaryota</taxon>
        <taxon>Haptista</taxon>
        <taxon>Haptophyta</taxon>
        <taxon>Prymnesiophyceae</taxon>
        <taxon>Prymnesiales</taxon>
        <taxon>Prymnesiaceae</taxon>
        <taxon>Haptolina</taxon>
    </lineage>
</organism>
<protein>
    <recommendedName>
        <fullName evidence="2">LamG-like jellyroll fold domain-containing protein</fullName>
    </recommendedName>
</protein>
<dbReference type="SUPFAM" id="SSF49899">
    <property type="entry name" value="Concanavalin A-like lectins/glucanases"/>
    <property type="match status" value="1"/>
</dbReference>
<dbReference type="Gene3D" id="2.60.120.200">
    <property type="match status" value="1"/>
</dbReference>
<dbReference type="InterPro" id="IPR013320">
    <property type="entry name" value="ConA-like_dom_sf"/>
</dbReference>
<proteinExistence type="predicted"/>
<evidence type="ECO:0000313" key="1">
    <source>
        <dbReference type="EMBL" id="CAE0118045.1"/>
    </source>
</evidence>
<dbReference type="EMBL" id="HBHX01033740">
    <property type="protein sequence ID" value="CAE0118045.1"/>
    <property type="molecule type" value="Transcribed_RNA"/>
</dbReference>
<evidence type="ECO:0008006" key="2">
    <source>
        <dbReference type="Google" id="ProtNLM"/>
    </source>
</evidence>
<accession>A0A7S3AX68</accession>
<name>A0A7S3AX68_9EUKA</name>
<sequence length="338" mass="37055">MQIHLRSGAKFYLDGLIVEAILLNLNAKELATASTVCHALRAPAQLAAYRGLVQLVMRMEGVLLRHCERGSWVSQLREWESVQASCVMWLQAEAEHMVLVKQGEQRFVKRCTDLSGNGNQASMYQRMPIYKPAAVNGHGCLEFDGASVLKTRPFAEPLQQPVTLMVVARARGDTTIVDSLGPHSSRFELCHGYPSGWHASPEICMTASGHDSSPRHSLRGSTRGTGDWHIYTAIFDQKRSEVYVDGYCEATGKNVGSNPLDGLSIGCDHNGVFFLNGGLAEIRLYHGHLPKAQRVQTEAALAQRFGLSYSVAPTLPTTPKPPPRFSCAPRVSLRASNS</sequence>
<gene>
    <name evidence="1" type="ORF">HERI1096_LOCUS18744</name>
</gene>